<gene>
    <name evidence="1" type="ORF">AVEN_50138_1</name>
</gene>
<dbReference type="EMBL" id="BGPR01000334">
    <property type="protein sequence ID" value="GBM13791.1"/>
    <property type="molecule type" value="Genomic_DNA"/>
</dbReference>
<dbReference type="Proteomes" id="UP000499080">
    <property type="component" value="Unassembled WGS sequence"/>
</dbReference>
<sequence>MGSTFWETVNPPSHHCFLPRAVINFRQTGSFDVVSAPLDHSRLIRENNADGMMAVTASVGAANANCLVFFRWTESEFVHGGEPENGSINNAQMDF</sequence>
<name>A0A4Y2DAT7_ARAVE</name>
<accession>A0A4Y2DAT7</accession>
<comment type="caution">
    <text evidence="1">The sequence shown here is derived from an EMBL/GenBank/DDBJ whole genome shotgun (WGS) entry which is preliminary data.</text>
</comment>
<proteinExistence type="predicted"/>
<reference evidence="1 2" key="1">
    <citation type="journal article" date="2019" name="Sci. Rep.">
        <title>Orb-weaving spider Araneus ventricosus genome elucidates the spidroin gene catalogue.</title>
        <authorList>
            <person name="Kono N."/>
            <person name="Nakamura H."/>
            <person name="Ohtoshi R."/>
            <person name="Moran D.A.P."/>
            <person name="Shinohara A."/>
            <person name="Yoshida Y."/>
            <person name="Fujiwara M."/>
            <person name="Mori M."/>
            <person name="Tomita M."/>
            <person name="Arakawa K."/>
        </authorList>
    </citation>
    <scope>NUCLEOTIDE SEQUENCE [LARGE SCALE GENOMIC DNA]</scope>
</reference>
<evidence type="ECO:0000313" key="2">
    <source>
        <dbReference type="Proteomes" id="UP000499080"/>
    </source>
</evidence>
<organism evidence="1 2">
    <name type="scientific">Araneus ventricosus</name>
    <name type="common">Orbweaver spider</name>
    <name type="synonym">Epeira ventricosa</name>
    <dbReference type="NCBI Taxonomy" id="182803"/>
    <lineage>
        <taxon>Eukaryota</taxon>
        <taxon>Metazoa</taxon>
        <taxon>Ecdysozoa</taxon>
        <taxon>Arthropoda</taxon>
        <taxon>Chelicerata</taxon>
        <taxon>Arachnida</taxon>
        <taxon>Araneae</taxon>
        <taxon>Araneomorphae</taxon>
        <taxon>Entelegynae</taxon>
        <taxon>Araneoidea</taxon>
        <taxon>Araneidae</taxon>
        <taxon>Araneus</taxon>
    </lineage>
</organism>
<protein>
    <submittedName>
        <fullName evidence="1">Uncharacterized protein</fullName>
    </submittedName>
</protein>
<keyword evidence="2" id="KW-1185">Reference proteome</keyword>
<evidence type="ECO:0000313" key="1">
    <source>
        <dbReference type="EMBL" id="GBM13791.1"/>
    </source>
</evidence>
<dbReference type="AlphaFoldDB" id="A0A4Y2DAT7"/>